<protein>
    <submittedName>
        <fullName evidence="6">MipA/OmpV family protein</fullName>
    </submittedName>
</protein>
<proteinExistence type="inferred from homology"/>
<keyword evidence="3" id="KW-0732">Signal</keyword>
<reference evidence="6 7" key="1">
    <citation type="submission" date="2020-10" db="EMBL/GenBank/DDBJ databases">
        <title>Complete genome sequence of Cupriavidus basilensis CCUG 49340T.</title>
        <authorList>
            <person name="Salva-Serra F."/>
            <person name="Donoso R.A."/>
            <person name="Cho K.H."/>
            <person name="Yoo J.A."/>
            <person name="Lee K."/>
            <person name="Yoon S.-H."/>
            <person name="Perez-Pantoja D."/>
            <person name="Moore E.R.B."/>
        </authorList>
    </citation>
    <scope>NUCLEOTIDE SEQUENCE [LARGE SCALE GENOMIC DNA]</scope>
    <source>
        <strain evidence="7">CCUG 49340</strain>
    </source>
</reference>
<accession>A0A643FWX2</accession>
<evidence type="ECO:0000256" key="3">
    <source>
        <dbReference type="ARBA" id="ARBA00022729"/>
    </source>
</evidence>
<gene>
    <name evidence="6" type="ORF">F7R26_029115</name>
</gene>
<dbReference type="Pfam" id="PF06629">
    <property type="entry name" value="MipA"/>
    <property type="match status" value="1"/>
</dbReference>
<name>A0A643FWX2_9BURK</name>
<dbReference type="PANTHER" id="PTHR38776:SF1">
    <property type="entry name" value="MLTA-INTERACTING PROTEIN-RELATED"/>
    <property type="match status" value="1"/>
</dbReference>
<dbReference type="EMBL" id="CP062804">
    <property type="protein sequence ID" value="QOT78857.1"/>
    <property type="molecule type" value="Genomic_DNA"/>
</dbReference>
<comment type="similarity">
    <text evidence="2">Belongs to the MipA/OmpV family.</text>
</comment>
<organism evidence="6 7">
    <name type="scientific">Cupriavidus basilensis</name>
    <dbReference type="NCBI Taxonomy" id="68895"/>
    <lineage>
        <taxon>Bacteria</taxon>
        <taxon>Pseudomonadati</taxon>
        <taxon>Pseudomonadota</taxon>
        <taxon>Betaproteobacteria</taxon>
        <taxon>Burkholderiales</taxon>
        <taxon>Burkholderiaceae</taxon>
        <taxon>Cupriavidus</taxon>
    </lineage>
</organism>
<dbReference type="InterPro" id="IPR010583">
    <property type="entry name" value="MipA"/>
</dbReference>
<comment type="subcellular location">
    <subcellularLocation>
        <location evidence="1">Cell outer membrane</location>
    </subcellularLocation>
</comment>
<evidence type="ECO:0000313" key="6">
    <source>
        <dbReference type="EMBL" id="QOT78857.1"/>
    </source>
</evidence>
<evidence type="ECO:0000256" key="4">
    <source>
        <dbReference type="ARBA" id="ARBA00023136"/>
    </source>
</evidence>
<evidence type="ECO:0000313" key="7">
    <source>
        <dbReference type="Proteomes" id="UP000397656"/>
    </source>
</evidence>
<keyword evidence="4" id="KW-0472">Membrane</keyword>
<dbReference type="GeneID" id="98405017"/>
<sequence length="291" mass="30896">MHPSPRQTFLASCRRRAAALPQPIALTIALAITLTFSLMSGNASAAPVDLPNSLPNMVGGGIGSTTQYAGGKDRMIGVVPGLRYVTQGGHLFEWYGPYAQYNFGGVTGFQWGPAVALRLGRSDVDDPVVSQVHEIKTTAEAGGFLGYEFLNEGRVPYRLRVNVAVVTNAGVVYTGARASLNGTAWVPLHPRVYAGAGLGASWVSHGFNQTYYGVTPDDAARSGLPAYSPGGGLQQYTGWLGLIFQIDKSWYAGAMVYAQRLSGSAGDSPIVTQRGTRNQITYGAGLAYAWR</sequence>
<evidence type="ECO:0000256" key="5">
    <source>
        <dbReference type="ARBA" id="ARBA00023237"/>
    </source>
</evidence>
<evidence type="ECO:0000256" key="2">
    <source>
        <dbReference type="ARBA" id="ARBA00005722"/>
    </source>
</evidence>
<dbReference type="AlphaFoldDB" id="A0A643FWX2"/>
<dbReference type="Proteomes" id="UP000397656">
    <property type="component" value="Chromosome 2"/>
</dbReference>
<keyword evidence="5" id="KW-0998">Cell outer membrane</keyword>
<evidence type="ECO:0000256" key="1">
    <source>
        <dbReference type="ARBA" id="ARBA00004442"/>
    </source>
</evidence>
<dbReference type="RefSeq" id="WP_150985570.1">
    <property type="nucleotide sequence ID" value="NZ_CP062804.1"/>
</dbReference>
<dbReference type="GO" id="GO:0009279">
    <property type="term" value="C:cell outer membrane"/>
    <property type="evidence" value="ECO:0007669"/>
    <property type="project" value="UniProtKB-SubCell"/>
</dbReference>
<dbReference type="PANTHER" id="PTHR38776">
    <property type="entry name" value="MLTA-INTERACTING PROTEIN-RELATED"/>
    <property type="match status" value="1"/>
</dbReference>